<feature type="binding site" description="axial binding residue" evidence="9">
    <location>
        <position position="202"/>
    </location>
    <ligand>
        <name>heme c</name>
        <dbReference type="ChEBI" id="CHEBI:61717"/>
        <label>2</label>
    </ligand>
    <ligandPart>
        <name>Fe</name>
        <dbReference type="ChEBI" id="CHEBI:18248"/>
    </ligandPart>
</feature>
<evidence type="ECO:0000256" key="2">
    <source>
        <dbReference type="ARBA" id="ARBA00022448"/>
    </source>
</evidence>
<feature type="binding site" description="covalent" evidence="8">
    <location>
        <position position="60"/>
    </location>
    <ligand>
        <name>heme c</name>
        <dbReference type="ChEBI" id="CHEBI:61717"/>
        <label>1</label>
    </ligand>
</feature>
<keyword evidence="3 8" id="KW-0349">Heme</keyword>
<feature type="signal peptide" evidence="10">
    <location>
        <begin position="1"/>
        <end position="26"/>
    </location>
</feature>
<evidence type="ECO:0000313" key="13">
    <source>
        <dbReference type="Proteomes" id="UP000215188"/>
    </source>
</evidence>
<feature type="binding site" description="covalent" evidence="8">
    <location>
        <position position="161"/>
    </location>
    <ligand>
        <name>heme c</name>
        <dbReference type="ChEBI" id="CHEBI:61717"/>
        <label>2</label>
    </ligand>
</feature>
<keyword evidence="6" id="KW-0249">Electron transport</keyword>
<accession>A0A229FWP3</accession>
<evidence type="ECO:0000256" key="8">
    <source>
        <dbReference type="PIRSR" id="PIRSR000005-1"/>
    </source>
</evidence>
<dbReference type="Gene3D" id="1.10.760.10">
    <property type="entry name" value="Cytochrome c-like domain"/>
    <property type="match status" value="2"/>
</dbReference>
<sequence length="225" mass="23421">MRQIFSVTLKTLVIALGLSLVNPSFAADPAAAPAGPAKADVAKGEALYNAGDAKRGLAACMGCHGPNGVSGGGTYPKLAGQHAAYTVKQLKDYKAGKDRPNAIMGAFAGMMTEEDMINVAAYLEKQTPGLGTAKNKASIELGQKIYRGGIASKQVPACAACHAPNGAGIPSQYPRLSGQWAEYTEAQLVAYRQGERKNSVQMTGIASRMSDAEIKAVSDYIAGLR</sequence>
<dbReference type="GO" id="GO:0005506">
    <property type="term" value="F:iron ion binding"/>
    <property type="evidence" value="ECO:0007669"/>
    <property type="project" value="InterPro"/>
</dbReference>
<dbReference type="PANTHER" id="PTHR33751">
    <property type="entry name" value="CBB3-TYPE CYTOCHROME C OXIDASE SUBUNIT FIXP"/>
    <property type="match status" value="1"/>
</dbReference>
<proteinExistence type="predicted"/>
<evidence type="ECO:0000256" key="9">
    <source>
        <dbReference type="PIRSR" id="PIRSR000005-2"/>
    </source>
</evidence>
<dbReference type="InterPro" id="IPR024167">
    <property type="entry name" value="Cytochrome_c4-like"/>
</dbReference>
<dbReference type="AlphaFoldDB" id="A0A229FWP3"/>
<feature type="binding site" description="axial binding residue" evidence="9">
    <location>
        <position position="162"/>
    </location>
    <ligand>
        <name>heme c</name>
        <dbReference type="ChEBI" id="CHEBI:61717"/>
        <label>2</label>
    </ligand>
    <ligandPart>
        <name>Fe</name>
        <dbReference type="ChEBI" id="CHEBI:18248"/>
    </ligandPart>
</feature>
<dbReference type="GO" id="GO:0020037">
    <property type="term" value="F:heme binding"/>
    <property type="evidence" value="ECO:0007669"/>
    <property type="project" value="InterPro"/>
</dbReference>
<dbReference type="SUPFAM" id="SSF46626">
    <property type="entry name" value="Cytochrome c"/>
    <property type="match status" value="2"/>
</dbReference>
<keyword evidence="2" id="KW-0813">Transport</keyword>
<keyword evidence="4 9" id="KW-0479">Metal-binding</keyword>
<gene>
    <name evidence="12" type="ORF">AOC33_02535</name>
</gene>
<comment type="PTM">
    <text evidence="8">Binds 2 heme c groups covalently per subunit.</text>
</comment>
<keyword evidence="13" id="KW-1185">Reference proteome</keyword>
<dbReference type="PANTHER" id="PTHR33751:SF9">
    <property type="entry name" value="CYTOCHROME C4"/>
    <property type="match status" value="1"/>
</dbReference>
<evidence type="ECO:0000256" key="6">
    <source>
        <dbReference type="ARBA" id="ARBA00022982"/>
    </source>
</evidence>
<feature type="binding site" description="axial binding residue" evidence="9">
    <location>
        <position position="104"/>
    </location>
    <ligand>
        <name>heme c</name>
        <dbReference type="ChEBI" id="CHEBI:61717"/>
        <label>1</label>
    </ligand>
    <ligandPart>
        <name>Fe</name>
        <dbReference type="ChEBI" id="CHEBI:18248"/>
    </ligandPart>
</feature>
<dbReference type="OrthoDB" id="9773456at2"/>
<evidence type="ECO:0000313" key="12">
    <source>
        <dbReference type="EMBL" id="OXL15988.1"/>
    </source>
</evidence>
<feature type="chain" id="PRO_5012691891" evidence="10">
    <location>
        <begin position="27"/>
        <end position="225"/>
    </location>
</feature>
<evidence type="ECO:0000256" key="1">
    <source>
        <dbReference type="ARBA" id="ARBA00004418"/>
    </source>
</evidence>
<dbReference type="Proteomes" id="UP000215188">
    <property type="component" value="Unassembled WGS sequence"/>
</dbReference>
<protein>
    <submittedName>
        <fullName evidence="12">Cytochrome c4</fullName>
    </submittedName>
</protein>
<dbReference type="GO" id="GO:0009055">
    <property type="term" value="F:electron transfer activity"/>
    <property type="evidence" value="ECO:0007669"/>
    <property type="project" value="InterPro"/>
</dbReference>
<keyword evidence="5" id="KW-0574">Periplasm</keyword>
<evidence type="ECO:0000256" key="10">
    <source>
        <dbReference type="SAM" id="SignalP"/>
    </source>
</evidence>
<evidence type="ECO:0000256" key="7">
    <source>
        <dbReference type="ARBA" id="ARBA00023004"/>
    </source>
</evidence>
<dbReference type="InterPro" id="IPR009056">
    <property type="entry name" value="Cyt_c-like_dom"/>
</dbReference>
<dbReference type="RefSeq" id="WP_089515016.1">
    <property type="nucleotide sequence ID" value="NZ_NJGG01000001.1"/>
</dbReference>
<evidence type="ECO:0000259" key="11">
    <source>
        <dbReference type="PROSITE" id="PS51007"/>
    </source>
</evidence>
<feature type="binding site" description="axial binding residue" evidence="9">
    <location>
        <position position="64"/>
    </location>
    <ligand>
        <name>heme c</name>
        <dbReference type="ChEBI" id="CHEBI:61717"/>
        <label>1</label>
    </ligand>
    <ligandPart>
        <name>Fe</name>
        <dbReference type="ChEBI" id="CHEBI:18248"/>
    </ligandPart>
</feature>
<evidence type="ECO:0000256" key="3">
    <source>
        <dbReference type="ARBA" id="ARBA00022617"/>
    </source>
</evidence>
<dbReference type="PROSITE" id="PS51007">
    <property type="entry name" value="CYTC"/>
    <property type="match status" value="2"/>
</dbReference>
<dbReference type="PIRSF" id="PIRSF000005">
    <property type="entry name" value="Cytochrome_c4"/>
    <property type="match status" value="1"/>
</dbReference>
<keyword evidence="10" id="KW-0732">Signal</keyword>
<name>A0A229FWP3_9BURK</name>
<dbReference type="InterPro" id="IPR050597">
    <property type="entry name" value="Cytochrome_c_Oxidase_Subunit"/>
</dbReference>
<feature type="binding site" description="covalent" evidence="8">
    <location>
        <position position="63"/>
    </location>
    <ligand>
        <name>heme c</name>
        <dbReference type="ChEBI" id="CHEBI:61717"/>
        <label>1</label>
    </ligand>
</feature>
<keyword evidence="7 9" id="KW-0408">Iron</keyword>
<evidence type="ECO:0000256" key="4">
    <source>
        <dbReference type="ARBA" id="ARBA00022723"/>
    </source>
</evidence>
<organism evidence="12 13">
    <name type="scientific">Polynucleobacter cosmopolitanus</name>
    <dbReference type="NCBI Taxonomy" id="351345"/>
    <lineage>
        <taxon>Bacteria</taxon>
        <taxon>Pseudomonadati</taxon>
        <taxon>Pseudomonadota</taxon>
        <taxon>Betaproteobacteria</taxon>
        <taxon>Burkholderiales</taxon>
        <taxon>Burkholderiaceae</taxon>
        <taxon>Polynucleobacter</taxon>
    </lineage>
</organism>
<comment type="caution">
    <text evidence="12">The sequence shown here is derived from an EMBL/GenBank/DDBJ whole genome shotgun (WGS) entry which is preliminary data.</text>
</comment>
<feature type="domain" description="Cytochrome c" evidence="11">
    <location>
        <begin position="39"/>
        <end position="127"/>
    </location>
</feature>
<reference evidence="12 13" key="1">
    <citation type="submission" date="2017-06" db="EMBL/GenBank/DDBJ databases">
        <title>Reclassification of a Polynucleobacter cosmopolitanus strain isolated from tropical Lake Victoria as Polynucleobacter victoriensis comb. nov.</title>
        <authorList>
            <person name="Hahn M.W."/>
        </authorList>
    </citation>
    <scope>NUCLEOTIDE SEQUENCE [LARGE SCALE GENOMIC DNA]</scope>
    <source>
        <strain evidence="12 13">MWH-MoIso2</strain>
    </source>
</reference>
<dbReference type="Pfam" id="PF00034">
    <property type="entry name" value="Cytochrom_C"/>
    <property type="match status" value="2"/>
</dbReference>
<feature type="domain" description="Cytochrome c" evidence="11">
    <location>
        <begin position="137"/>
        <end position="225"/>
    </location>
</feature>
<dbReference type="GO" id="GO:0042597">
    <property type="term" value="C:periplasmic space"/>
    <property type="evidence" value="ECO:0007669"/>
    <property type="project" value="UniProtKB-SubCell"/>
</dbReference>
<dbReference type="InterPro" id="IPR036909">
    <property type="entry name" value="Cyt_c-like_dom_sf"/>
</dbReference>
<evidence type="ECO:0000256" key="5">
    <source>
        <dbReference type="ARBA" id="ARBA00022764"/>
    </source>
</evidence>
<dbReference type="EMBL" id="NJGG01000001">
    <property type="protein sequence ID" value="OXL15988.1"/>
    <property type="molecule type" value="Genomic_DNA"/>
</dbReference>
<comment type="subcellular location">
    <subcellularLocation>
        <location evidence="1">Periplasm</location>
    </subcellularLocation>
</comment>
<feature type="binding site" description="covalent" evidence="8">
    <location>
        <position position="158"/>
    </location>
    <ligand>
        <name>heme c</name>
        <dbReference type="ChEBI" id="CHEBI:61717"/>
        <label>2</label>
    </ligand>
</feature>